<dbReference type="Gene3D" id="3.40.1620.10">
    <property type="entry name" value="YefM-like domain"/>
    <property type="match status" value="1"/>
</dbReference>
<protein>
    <recommendedName>
        <fullName evidence="3">Antitoxin</fullName>
    </recommendedName>
</protein>
<dbReference type="InterPro" id="IPR051416">
    <property type="entry name" value="phD-YefM_TA_antitoxins"/>
</dbReference>
<proteinExistence type="inferred from homology"/>
<accession>A0A3B0Z882</accession>
<dbReference type="Pfam" id="PF02604">
    <property type="entry name" value="PhdYeFM_antitox"/>
    <property type="match status" value="1"/>
</dbReference>
<evidence type="ECO:0000256" key="1">
    <source>
        <dbReference type="ARBA" id="ARBA00009981"/>
    </source>
</evidence>
<dbReference type="PANTHER" id="PTHR35377">
    <property type="entry name" value="ANTITOXIN VAPB49-RELATED-RELATED"/>
    <property type="match status" value="1"/>
</dbReference>
<sequence>MQQLINIREVNQHLSEYIRSLESGNEIVITKHGKAVAKLVPIVEARVLNTKQQEALQRLRGQLQGGYHLGGKGIDRDALYER</sequence>
<dbReference type="InterPro" id="IPR006442">
    <property type="entry name" value="Antitoxin_Phd/YefM"/>
</dbReference>
<gene>
    <name evidence="2" type="ORF">MNBD_GAMMA18-907</name>
</gene>
<name>A0A3B0Z882_9ZZZZ</name>
<dbReference type="InterPro" id="IPR036165">
    <property type="entry name" value="YefM-like_sf"/>
</dbReference>
<reference evidence="2" key="1">
    <citation type="submission" date="2018-06" db="EMBL/GenBank/DDBJ databases">
        <authorList>
            <person name="Zhirakovskaya E."/>
        </authorList>
    </citation>
    <scope>NUCLEOTIDE SEQUENCE</scope>
</reference>
<comment type="similarity">
    <text evidence="1">Belongs to the phD/YefM antitoxin family.</text>
</comment>
<evidence type="ECO:0000313" key="2">
    <source>
        <dbReference type="EMBL" id="VAW85210.1"/>
    </source>
</evidence>
<dbReference type="SUPFAM" id="SSF143120">
    <property type="entry name" value="YefM-like"/>
    <property type="match status" value="1"/>
</dbReference>
<evidence type="ECO:0008006" key="3">
    <source>
        <dbReference type="Google" id="ProtNLM"/>
    </source>
</evidence>
<organism evidence="2">
    <name type="scientific">hydrothermal vent metagenome</name>
    <dbReference type="NCBI Taxonomy" id="652676"/>
    <lineage>
        <taxon>unclassified sequences</taxon>
        <taxon>metagenomes</taxon>
        <taxon>ecological metagenomes</taxon>
    </lineage>
</organism>
<dbReference type="NCBIfam" id="TIGR01552">
    <property type="entry name" value="phd_fam"/>
    <property type="match status" value="1"/>
</dbReference>
<dbReference type="AlphaFoldDB" id="A0A3B0Z882"/>
<dbReference type="EMBL" id="UOFP01000085">
    <property type="protein sequence ID" value="VAW85210.1"/>
    <property type="molecule type" value="Genomic_DNA"/>
</dbReference>